<evidence type="ECO:0000313" key="2">
    <source>
        <dbReference type="EMBL" id="MDX3019888.1"/>
    </source>
</evidence>
<keyword evidence="1" id="KW-1133">Transmembrane helix</keyword>
<evidence type="ECO:0000313" key="3">
    <source>
        <dbReference type="Proteomes" id="UP001272987"/>
    </source>
</evidence>
<dbReference type="RefSeq" id="WP_159060525.1">
    <property type="nucleotide sequence ID" value="NZ_BCMK01000009.1"/>
</dbReference>
<reference evidence="2 3" key="1">
    <citation type="journal article" date="2023" name="Microb. Genom.">
        <title>Mesoterricola silvestris gen. nov., sp. nov., Mesoterricola sediminis sp. nov., Geothrix oryzae sp. nov., Geothrix edaphica sp. nov., Geothrix rubra sp. nov., and Geothrix limicola sp. nov., six novel members of Acidobacteriota isolated from soils.</title>
        <authorList>
            <person name="Weisberg A.J."/>
            <person name="Pearce E."/>
            <person name="Kramer C.G."/>
            <person name="Chang J.H."/>
            <person name="Clarke C.R."/>
        </authorList>
    </citation>
    <scope>NUCLEOTIDE SEQUENCE [LARGE SCALE GENOMIC DNA]</scope>
    <source>
        <strain evidence="2 3">NB05-1H</strain>
    </source>
</reference>
<organism evidence="2 3">
    <name type="scientific">Streptomyces acidiscabies</name>
    <dbReference type="NCBI Taxonomy" id="42234"/>
    <lineage>
        <taxon>Bacteria</taxon>
        <taxon>Bacillati</taxon>
        <taxon>Actinomycetota</taxon>
        <taxon>Actinomycetes</taxon>
        <taxon>Kitasatosporales</taxon>
        <taxon>Streptomycetaceae</taxon>
        <taxon>Streptomyces</taxon>
    </lineage>
</organism>
<protein>
    <recommendedName>
        <fullName evidence="4">GlsB/YeaQ/YmgE family stress response membrane protein</fullName>
    </recommendedName>
</protein>
<comment type="caution">
    <text evidence="2">The sequence shown here is derived from an EMBL/GenBank/DDBJ whole genome shotgun (WGS) entry which is preliminary data.</text>
</comment>
<keyword evidence="1" id="KW-0472">Membrane</keyword>
<keyword evidence="3" id="KW-1185">Reference proteome</keyword>
<dbReference type="Proteomes" id="UP001272987">
    <property type="component" value="Unassembled WGS sequence"/>
</dbReference>
<proteinExistence type="predicted"/>
<keyword evidence="1" id="KW-0812">Transmembrane</keyword>
<accession>A0ABU4LW21</accession>
<gene>
    <name evidence="2" type="ORF">PV666_18600</name>
</gene>
<feature type="transmembrane region" description="Helical" evidence="1">
    <location>
        <begin position="28"/>
        <end position="49"/>
    </location>
</feature>
<dbReference type="EMBL" id="JARAWP010000010">
    <property type="protein sequence ID" value="MDX3019888.1"/>
    <property type="molecule type" value="Genomic_DNA"/>
</dbReference>
<name>A0ABU4LW21_9ACTN</name>
<sequence length="51" mass="5099">MPLFILGIVLGALSGAITYGLTTDGQLAAIVGAITAVLTWLGIATLLIADD</sequence>
<evidence type="ECO:0008006" key="4">
    <source>
        <dbReference type="Google" id="ProtNLM"/>
    </source>
</evidence>
<evidence type="ECO:0000256" key="1">
    <source>
        <dbReference type="SAM" id="Phobius"/>
    </source>
</evidence>